<feature type="domain" description="Zinc finger PHD-type" evidence="7">
    <location>
        <begin position="28"/>
        <end position="71"/>
    </location>
</feature>
<comment type="subcellular location">
    <subcellularLocation>
        <location evidence="1">Nucleus</location>
    </subcellularLocation>
</comment>
<name>A0A2U1KWU2_ARTAN</name>
<feature type="compositionally biased region" description="Basic and acidic residues" evidence="6">
    <location>
        <begin position="466"/>
        <end position="490"/>
    </location>
</feature>
<dbReference type="Pfam" id="PF24659">
    <property type="entry name" value="DUF7648"/>
    <property type="match status" value="1"/>
</dbReference>
<gene>
    <name evidence="8" type="ORF">CTI12_AA554600</name>
</gene>
<feature type="compositionally biased region" description="Polar residues" evidence="6">
    <location>
        <begin position="385"/>
        <end position="399"/>
    </location>
</feature>
<comment type="caution">
    <text evidence="8">The sequence shown here is derived from an EMBL/GenBank/DDBJ whole genome shotgun (WGS) entry which is preliminary data.</text>
</comment>
<keyword evidence="5" id="KW-0539">Nucleus</keyword>
<dbReference type="InterPro" id="IPR013083">
    <property type="entry name" value="Znf_RING/FYVE/PHD"/>
</dbReference>
<feature type="compositionally biased region" description="Low complexity" evidence="6">
    <location>
        <begin position="595"/>
        <end position="608"/>
    </location>
</feature>
<feature type="compositionally biased region" description="Basic residues" evidence="6">
    <location>
        <begin position="934"/>
        <end position="956"/>
    </location>
</feature>
<dbReference type="InterPro" id="IPR001965">
    <property type="entry name" value="Znf_PHD"/>
</dbReference>
<feature type="compositionally biased region" description="Basic and acidic residues" evidence="6">
    <location>
        <begin position="581"/>
        <end position="594"/>
    </location>
</feature>
<evidence type="ECO:0000259" key="7">
    <source>
        <dbReference type="SMART" id="SM00249"/>
    </source>
</evidence>
<dbReference type="OrthoDB" id="79252at2759"/>
<evidence type="ECO:0000256" key="4">
    <source>
        <dbReference type="ARBA" id="ARBA00022833"/>
    </source>
</evidence>
<reference evidence="8 9" key="1">
    <citation type="journal article" date="2018" name="Mol. Plant">
        <title>The genome of Artemisia annua provides insight into the evolution of Asteraceae family and artemisinin biosynthesis.</title>
        <authorList>
            <person name="Shen Q."/>
            <person name="Zhang L."/>
            <person name="Liao Z."/>
            <person name="Wang S."/>
            <person name="Yan T."/>
            <person name="Shi P."/>
            <person name="Liu M."/>
            <person name="Fu X."/>
            <person name="Pan Q."/>
            <person name="Wang Y."/>
            <person name="Lv Z."/>
            <person name="Lu X."/>
            <person name="Zhang F."/>
            <person name="Jiang W."/>
            <person name="Ma Y."/>
            <person name="Chen M."/>
            <person name="Hao X."/>
            <person name="Li L."/>
            <person name="Tang Y."/>
            <person name="Lv G."/>
            <person name="Zhou Y."/>
            <person name="Sun X."/>
            <person name="Brodelius P.E."/>
            <person name="Rose J.K.C."/>
            <person name="Tang K."/>
        </authorList>
    </citation>
    <scope>NUCLEOTIDE SEQUENCE [LARGE SCALE GENOMIC DNA]</scope>
    <source>
        <strain evidence="9">cv. Huhao1</strain>
        <tissue evidence="8">Leaf</tissue>
    </source>
</reference>
<feature type="compositionally biased region" description="Low complexity" evidence="6">
    <location>
        <begin position="538"/>
        <end position="553"/>
    </location>
</feature>
<feature type="region of interest" description="Disordered" evidence="6">
    <location>
        <begin position="890"/>
        <end position="1000"/>
    </location>
</feature>
<feature type="compositionally biased region" description="Polar residues" evidence="6">
    <location>
        <begin position="513"/>
        <end position="530"/>
    </location>
</feature>
<feature type="compositionally biased region" description="Basic and acidic residues" evidence="6">
    <location>
        <begin position="321"/>
        <end position="335"/>
    </location>
</feature>
<evidence type="ECO:0000256" key="6">
    <source>
        <dbReference type="SAM" id="MobiDB-lite"/>
    </source>
</evidence>
<dbReference type="STRING" id="35608.A0A2U1KWU2"/>
<keyword evidence="9" id="KW-1185">Reference proteome</keyword>
<evidence type="ECO:0000313" key="9">
    <source>
        <dbReference type="Proteomes" id="UP000245207"/>
    </source>
</evidence>
<dbReference type="AlphaFoldDB" id="A0A2U1KWU2"/>
<evidence type="ECO:0000256" key="5">
    <source>
        <dbReference type="ARBA" id="ARBA00023242"/>
    </source>
</evidence>
<proteinExistence type="predicted"/>
<feature type="compositionally biased region" description="Acidic residues" evidence="6">
    <location>
        <begin position="960"/>
        <end position="982"/>
    </location>
</feature>
<feature type="compositionally biased region" description="Basic and acidic residues" evidence="6">
    <location>
        <begin position="919"/>
        <end position="933"/>
    </location>
</feature>
<evidence type="ECO:0000256" key="3">
    <source>
        <dbReference type="ARBA" id="ARBA00022771"/>
    </source>
</evidence>
<evidence type="ECO:0000256" key="2">
    <source>
        <dbReference type="ARBA" id="ARBA00022723"/>
    </source>
</evidence>
<dbReference type="InterPro" id="IPR019786">
    <property type="entry name" value="Zinc_finger_PHD-type_CS"/>
</dbReference>
<keyword evidence="3" id="KW-0863">Zinc-finger</keyword>
<accession>A0A2U1KWU2</accession>
<feature type="region of interest" description="Disordered" evidence="6">
    <location>
        <begin position="216"/>
        <end position="825"/>
    </location>
</feature>
<keyword evidence="2" id="KW-0479">Metal-binding</keyword>
<dbReference type="SMART" id="SM00249">
    <property type="entry name" value="PHD"/>
    <property type="match status" value="1"/>
</dbReference>
<feature type="compositionally biased region" description="Basic and acidic residues" evidence="6">
    <location>
        <begin position="400"/>
        <end position="431"/>
    </location>
</feature>
<feature type="compositionally biased region" description="Polar residues" evidence="6">
    <location>
        <begin position="448"/>
        <end position="463"/>
    </location>
</feature>
<feature type="compositionally biased region" description="Low complexity" evidence="6">
    <location>
        <begin position="799"/>
        <end position="811"/>
    </location>
</feature>
<dbReference type="Gene3D" id="3.30.40.10">
    <property type="entry name" value="Zinc/RING finger domain, C3HC4 (zinc finger)"/>
    <property type="match status" value="1"/>
</dbReference>
<evidence type="ECO:0000313" key="8">
    <source>
        <dbReference type="EMBL" id="PWA41212.1"/>
    </source>
</evidence>
<dbReference type="EMBL" id="PKPP01013230">
    <property type="protein sequence ID" value="PWA41212.1"/>
    <property type="molecule type" value="Genomic_DNA"/>
</dbReference>
<dbReference type="GO" id="GO:0005634">
    <property type="term" value="C:nucleus"/>
    <property type="evidence" value="ECO:0007669"/>
    <property type="project" value="UniProtKB-SubCell"/>
</dbReference>
<dbReference type="InterPro" id="IPR011011">
    <property type="entry name" value="Znf_FYVE_PHD"/>
</dbReference>
<feature type="compositionally biased region" description="Basic and acidic residues" evidence="6">
    <location>
        <begin position="369"/>
        <end position="379"/>
    </location>
</feature>
<feature type="compositionally biased region" description="Basic and acidic residues" evidence="6">
    <location>
        <begin position="554"/>
        <end position="572"/>
    </location>
</feature>
<evidence type="ECO:0000256" key="1">
    <source>
        <dbReference type="ARBA" id="ARBA00004123"/>
    </source>
</evidence>
<protein>
    <submittedName>
        <fullName evidence="8">Zinc finger, FYVE/PHD-type</fullName>
    </submittedName>
</protein>
<feature type="compositionally biased region" description="Basic and acidic residues" evidence="6">
    <location>
        <begin position="266"/>
        <end position="303"/>
    </location>
</feature>
<dbReference type="Proteomes" id="UP000245207">
    <property type="component" value="Unassembled WGS sequence"/>
</dbReference>
<keyword evidence="4" id="KW-0862">Zinc</keyword>
<feature type="compositionally biased region" description="Polar residues" evidence="6">
    <location>
        <begin position="357"/>
        <end position="368"/>
    </location>
</feature>
<feature type="compositionally biased region" description="Low complexity" evidence="6">
    <location>
        <begin position="725"/>
        <end position="740"/>
    </location>
</feature>
<dbReference type="GO" id="GO:0008270">
    <property type="term" value="F:zinc ion binding"/>
    <property type="evidence" value="ECO:0007669"/>
    <property type="project" value="UniProtKB-KW"/>
</dbReference>
<dbReference type="SUPFAM" id="SSF57903">
    <property type="entry name" value="FYVE/PHD zinc finger"/>
    <property type="match status" value="1"/>
</dbReference>
<feature type="compositionally biased region" description="Polar residues" evidence="6">
    <location>
        <begin position="983"/>
        <end position="1000"/>
    </location>
</feature>
<feature type="compositionally biased region" description="Basic and acidic residues" evidence="6">
    <location>
        <begin position="764"/>
        <end position="774"/>
    </location>
</feature>
<dbReference type="PANTHER" id="PTHR14571:SF9">
    <property type="entry name" value="HISTONE-LYSINE N-METHYLTRANSFERASE SET-26-RELATED"/>
    <property type="match status" value="1"/>
</dbReference>
<organism evidence="8 9">
    <name type="scientific">Artemisia annua</name>
    <name type="common">Sweet wormwood</name>
    <dbReference type="NCBI Taxonomy" id="35608"/>
    <lineage>
        <taxon>Eukaryota</taxon>
        <taxon>Viridiplantae</taxon>
        <taxon>Streptophyta</taxon>
        <taxon>Embryophyta</taxon>
        <taxon>Tracheophyta</taxon>
        <taxon>Spermatophyta</taxon>
        <taxon>Magnoliopsida</taxon>
        <taxon>eudicotyledons</taxon>
        <taxon>Gunneridae</taxon>
        <taxon>Pentapetalae</taxon>
        <taxon>asterids</taxon>
        <taxon>campanulids</taxon>
        <taxon>Asterales</taxon>
        <taxon>Asteraceae</taxon>
        <taxon>Asteroideae</taxon>
        <taxon>Anthemideae</taxon>
        <taxon>Artemisiinae</taxon>
        <taxon>Artemisia</taxon>
    </lineage>
</organism>
<sequence length="1000" mass="109601">MGLGMKSRSNRLPTISADDWGDESWVVDCVCGVDFDDGEEMVDCDECGVWVHTRCSSYVKSENMFTCDKCKSKKLRNESEETEVAQLLVELPTKTLCMDNPYPMGGVNQNLYQVLTEVPIEKRVHVQGVPGGDRELFSGVSSIFSPELWKCKGNGADALFSLSKENVGVPAQVNGGGLLGMGTPSIDTKTQEVESYEGRHNVSVVKKERSLMKPIVIYSGSRKKDGSKGFRDPNRKKNVKPVEKEEDSKKDRHLFESVTTTSSDAKPSESNEDKDLKVSKNDKQSRRHESLRVDVQAEDKSDDCLDNNKPSSSGQPLENVDDTRLDPLREAKQMEENDQNQATPIAVISPRTEPGMASSSMHNSVETSSTKHEAGHDIVDGANDNGRSYSKSNGIQSDTNKLEKVDPPPNVKLDKPAGPKPVDNNHPEKTSISRKLSNSDPKLDGSKTLIQDTRISKNPSSASLEPKNDTVSRKVQKADKNLPHNDSKADEPDEPPIQPKGHKRGSERPLEAQSRSHGTVRSPSRASNQRKVMASTVAKSSAGKPSSSSSKPSVPDKARDPDTDSKRKKDNTSSDLPRNGDASEKAKKPAKDLPKSSSMSALKSSHLSKSSHAHVSKKNSADIKEPSVVSSSKTSSVPKTAATPESGDSANSELSVRGDKISQLNRHLAPKHHPPHVQPPASTNTPAALSDEELALLLHQELNSSPRVPRVPRMRNAGSLPQLNSPTSTSTLLKRSSTSLGKDNGLVSRKRNKDSANNGPSNSHEFDRAKKVDRSSSLPNSRKHDHGKNGSAKVVHPPGSTTASSGRSSSTEHNQTSDDETGAVTHRTLPALLAEIMSKGKRMTYEELCNEVLPHWPNLRKHNGERYAYSSHSQAVLDCLRNRSEWSRLIDRGPKTNAGRKRRKPESDTQNLESEDEYSTDRNSKEDTNDYPKGKRKARKQRRLQRRVKDVRRRRKAEVVSDDSDSSSESSEESEFSDEEMQEGTSGPNEASASSDETGS</sequence>
<dbReference type="PANTHER" id="PTHR14571">
    <property type="entry name" value="HISTONE-LYSINE N-METHYLTRANSFERASE SET-26-RELATED"/>
    <property type="match status" value="1"/>
</dbReference>
<dbReference type="InterPro" id="IPR056065">
    <property type="entry name" value="DUF7648"/>
</dbReference>
<feature type="compositionally biased region" description="Low complexity" evidence="6">
    <location>
        <begin position="626"/>
        <end position="643"/>
    </location>
</feature>
<dbReference type="PROSITE" id="PS01359">
    <property type="entry name" value="ZF_PHD_1"/>
    <property type="match status" value="1"/>
</dbReference>
<feature type="compositionally biased region" description="Basic and acidic residues" evidence="6">
    <location>
        <begin position="222"/>
        <end position="255"/>
    </location>
</feature>